<dbReference type="KEGG" id="scas:SACC_14790"/>
<dbReference type="Gene3D" id="1.10.10.10">
    <property type="entry name" value="Winged helix-like DNA-binding domain superfamily/Winged helix DNA-binding domain"/>
    <property type="match status" value="1"/>
</dbReference>
<organism evidence="1 2">
    <name type="scientific">Saccharolobus caldissimus</name>
    <dbReference type="NCBI Taxonomy" id="1702097"/>
    <lineage>
        <taxon>Archaea</taxon>
        <taxon>Thermoproteota</taxon>
        <taxon>Thermoprotei</taxon>
        <taxon>Sulfolobales</taxon>
        <taxon>Sulfolobaceae</taxon>
        <taxon>Saccharolobus</taxon>
    </lineage>
</organism>
<keyword evidence="2" id="KW-1185">Reference proteome</keyword>
<dbReference type="Proteomes" id="UP001319921">
    <property type="component" value="Chromosome"/>
</dbReference>
<dbReference type="AlphaFoldDB" id="A0AAQ4CRN1"/>
<evidence type="ECO:0000313" key="1">
    <source>
        <dbReference type="EMBL" id="BDB98462.1"/>
    </source>
</evidence>
<accession>A0AAQ4CRN1</accession>
<gene>
    <name evidence="1" type="ORF">SACC_14790</name>
</gene>
<dbReference type="RefSeq" id="WP_229572328.1">
    <property type="nucleotide sequence ID" value="NZ_AP025226.1"/>
</dbReference>
<protein>
    <submittedName>
        <fullName evidence="1">Uncharacterized protein</fullName>
    </submittedName>
</protein>
<evidence type="ECO:0000313" key="2">
    <source>
        <dbReference type="Proteomes" id="UP001319921"/>
    </source>
</evidence>
<proteinExistence type="predicted"/>
<sequence>MIKRNIILEYCKTPKTFSELKELTGMSDAGLSKALHELIKKGYLQKTSEGKYVITDKALVEKYKERILNGIWFKYYGVSDEKIEKIADLLKDEREFYIVASKEYRDEILNDLIILLQQFL</sequence>
<reference evidence="1 2" key="1">
    <citation type="journal article" date="2022" name="Microbiol. Resour. Announc.">
        <title>Complete Genome Sequence of the Hyperthermophilic and Acidophilic Archaeon Saccharolobus caldissimus Strain HS-3T.</title>
        <authorList>
            <person name="Sakai H.D."/>
            <person name="Kurosawa N."/>
        </authorList>
    </citation>
    <scope>NUCLEOTIDE SEQUENCE [LARGE SCALE GENOMIC DNA]</scope>
    <source>
        <strain evidence="1 2">JCM32116</strain>
    </source>
</reference>
<dbReference type="InterPro" id="IPR036388">
    <property type="entry name" value="WH-like_DNA-bd_sf"/>
</dbReference>
<dbReference type="SUPFAM" id="SSF46785">
    <property type="entry name" value="Winged helix' DNA-binding domain"/>
    <property type="match status" value="1"/>
</dbReference>
<dbReference type="GeneID" id="68866203"/>
<name>A0AAQ4CRN1_9CREN</name>
<dbReference type="EMBL" id="AP025226">
    <property type="protein sequence ID" value="BDB98462.1"/>
    <property type="molecule type" value="Genomic_DNA"/>
</dbReference>
<dbReference type="InterPro" id="IPR036390">
    <property type="entry name" value="WH_DNA-bd_sf"/>
</dbReference>